<keyword evidence="3" id="KW-1185">Reference proteome</keyword>
<feature type="domain" description="DinB-like" evidence="1">
    <location>
        <begin position="37"/>
        <end position="166"/>
    </location>
</feature>
<dbReference type="InterPro" id="IPR034660">
    <property type="entry name" value="DinB/YfiT-like"/>
</dbReference>
<dbReference type="Pfam" id="PF12867">
    <property type="entry name" value="DinB_2"/>
    <property type="match status" value="1"/>
</dbReference>
<protein>
    <submittedName>
        <fullName evidence="2">Damage-inducible protein DinB</fullName>
    </submittedName>
</protein>
<dbReference type="KEGG" id="lul:LPB138_13130"/>
<organism evidence="2 3">
    <name type="scientific">Urechidicola croceus</name>
    <dbReference type="NCBI Taxonomy" id="1850246"/>
    <lineage>
        <taxon>Bacteria</taxon>
        <taxon>Pseudomonadati</taxon>
        <taxon>Bacteroidota</taxon>
        <taxon>Flavobacteriia</taxon>
        <taxon>Flavobacteriales</taxon>
        <taxon>Flavobacteriaceae</taxon>
        <taxon>Urechidicola</taxon>
    </lineage>
</organism>
<dbReference type="InterPro" id="IPR024775">
    <property type="entry name" value="DinB-like"/>
</dbReference>
<dbReference type="SUPFAM" id="SSF109854">
    <property type="entry name" value="DinB/YfiT-like putative metalloenzymes"/>
    <property type="match status" value="1"/>
</dbReference>
<dbReference type="RefSeq" id="WP_070237721.1">
    <property type="nucleotide sequence ID" value="NZ_CP017478.1"/>
</dbReference>
<evidence type="ECO:0000313" key="3">
    <source>
        <dbReference type="Proteomes" id="UP000176050"/>
    </source>
</evidence>
<dbReference type="STRING" id="1850246.LPB138_13130"/>
<reference evidence="2 3" key="1">
    <citation type="submission" date="2016-10" db="EMBL/GenBank/DDBJ databases">
        <title>Lutibacter sp. LPB0138, isolated from marine gastropod.</title>
        <authorList>
            <person name="Kim E."/>
            <person name="Yi H."/>
        </authorList>
    </citation>
    <scope>NUCLEOTIDE SEQUENCE [LARGE SCALE GENOMIC DNA]</scope>
    <source>
        <strain evidence="2 3">LPB0138</strain>
    </source>
</reference>
<dbReference type="AlphaFoldDB" id="A0A1D8PAK3"/>
<dbReference type="OrthoDB" id="9793216at2"/>
<dbReference type="EMBL" id="CP017478">
    <property type="protein sequence ID" value="AOW21561.1"/>
    <property type="molecule type" value="Genomic_DNA"/>
</dbReference>
<dbReference type="Proteomes" id="UP000176050">
    <property type="component" value="Chromosome"/>
</dbReference>
<evidence type="ECO:0000313" key="2">
    <source>
        <dbReference type="EMBL" id="AOW21561.1"/>
    </source>
</evidence>
<gene>
    <name evidence="2" type="ORF">LPB138_13130</name>
</gene>
<proteinExistence type="predicted"/>
<accession>A0A1D8PAK3</accession>
<dbReference type="Gene3D" id="1.20.120.450">
    <property type="entry name" value="dinb family like domain"/>
    <property type="match status" value="1"/>
</dbReference>
<evidence type="ECO:0000259" key="1">
    <source>
        <dbReference type="Pfam" id="PF12867"/>
    </source>
</evidence>
<sequence length="171" mass="20098">MTVKDLSKKEYLNFQLTYLKKAGNNELMESLIANKEKIKSFFESIPEDKFLYKYAKDKWTIKELLQHIIDTERIFSYRALRIARNDKTELPGFDQDEFNPFSGANNKSKYDLIADYSISRDNTISLFKSFSKEMLLRIGHVSTYNISPRAIGFVTVGHENHHVEIIKERYL</sequence>
<name>A0A1D8PAK3_9FLAO</name>